<gene>
    <name evidence="2" type="ORF">TrRE_jg2959</name>
</gene>
<feature type="compositionally biased region" description="Acidic residues" evidence="1">
    <location>
        <begin position="226"/>
        <end position="246"/>
    </location>
</feature>
<dbReference type="EMBL" id="BRXZ01001707">
    <property type="protein sequence ID" value="GMH76999.1"/>
    <property type="molecule type" value="Genomic_DNA"/>
</dbReference>
<dbReference type="AlphaFoldDB" id="A0A9W7ED74"/>
<feature type="compositionally biased region" description="Acidic residues" evidence="1">
    <location>
        <begin position="33"/>
        <end position="49"/>
    </location>
</feature>
<feature type="region of interest" description="Disordered" evidence="1">
    <location>
        <begin position="222"/>
        <end position="259"/>
    </location>
</feature>
<accession>A0A9W7ED74</accession>
<feature type="region of interest" description="Disordered" evidence="1">
    <location>
        <begin position="1"/>
        <end position="81"/>
    </location>
</feature>
<name>A0A9W7ED74_9STRA</name>
<dbReference type="OrthoDB" id="10389481at2759"/>
<sequence>MTQTENLSPSRFAASSRKKRQKLSVKFAVSGVDDNEEEDEDEDKDEDEPGGSSLRTHKSIKATVTNSQAESPGGPSNPLSVFAMEPTKLTKRASASTSYSVTSSLDIERGIDVLTLPPGSLKEDADGQLICETPHFEFLFALACGAEIWSEESFIQEREKIPGTLLDSDPLPDGLVMGDSTFLGALRMLERAQKTKHSNLEGRASSLFSGYHIFYYGKWNENEKKDEDEDEDEDENKDEDEDEETQMSDGSLFDTSSNSDSISLATKSLATNMTESQFVKLLCRTSPMILQRLTNESTKTPFSAISKTKIILGPKSSPSDLISCGDVVDRVWILDSEDIEIVGAEWIVDSIRDGQVQDTSRFVK</sequence>
<comment type="caution">
    <text evidence="2">The sequence shown here is derived from an EMBL/GenBank/DDBJ whole genome shotgun (WGS) entry which is preliminary data.</text>
</comment>
<evidence type="ECO:0000256" key="1">
    <source>
        <dbReference type="SAM" id="MobiDB-lite"/>
    </source>
</evidence>
<evidence type="ECO:0000313" key="2">
    <source>
        <dbReference type="EMBL" id="GMH76999.1"/>
    </source>
</evidence>
<evidence type="ECO:0000313" key="3">
    <source>
        <dbReference type="Proteomes" id="UP001165082"/>
    </source>
</evidence>
<reference evidence="2" key="1">
    <citation type="submission" date="2022-07" db="EMBL/GenBank/DDBJ databases">
        <title>Genome analysis of Parmales, a sister group of diatoms, reveals the evolutionary specialization of diatoms from phago-mixotrophs to photoautotrophs.</title>
        <authorList>
            <person name="Ban H."/>
            <person name="Sato S."/>
            <person name="Yoshikawa S."/>
            <person name="Kazumasa Y."/>
            <person name="Nakamura Y."/>
            <person name="Ichinomiya M."/>
            <person name="Saitoh K."/>
            <person name="Sato N."/>
            <person name="Blanc-Mathieu R."/>
            <person name="Endo H."/>
            <person name="Kuwata A."/>
            <person name="Ogata H."/>
        </authorList>
    </citation>
    <scope>NUCLEOTIDE SEQUENCE</scope>
</reference>
<dbReference type="Proteomes" id="UP001165082">
    <property type="component" value="Unassembled WGS sequence"/>
</dbReference>
<organism evidence="2 3">
    <name type="scientific">Triparma retinervis</name>
    <dbReference type="NCBI Taxonomy" id="2557542"/>
    <lineage>
        <taxon>Eukaryota</taxon>
        <taxon>Sar</taxon>
        <taxon>Stramenopiles</taxon>
        <taxon>Ochrophyta</taxon>
        <taxon>Bolidophyceae</taxon>
        <taxon>Parmales</taxon>
        <taxon>Triparmaceae</taxon>
        <taxon>Triparma</taxon>
    </lineage>
</organism>
<feature type="compositionally biased region" description="Polar residues" evidence="1">
    <location>
        <begin position="247"/>
        <end position="259"/>
    </location>
</feature>
<keyword evidence="3" id="KW-1185">Reference proteome</keyword>
<protein>
    <submittedName>
        <fullName evidence="2">Uncharacterized protein</fullName>
    </submittedName>
</protein>
<proteinExistence type="predicted"/>